<keyword evidence="4" id="KW-1185">Reference proteome</keyword>
<keyword evidence="1" id="KW-1133">Transmembrane helix</keyword>
<feature type="transmembrane region" description="Helical" evidence="1">
    <location>
        <begin position="21"/>
        <end position="44"/>
    </location>
</feature>
<reference evidence="4" key="1">
    <citation type="journal article" date="2019" name="Int. J. Syst. Evol. Microbiol.">
        <title>The Global Catalogue of Microorganisms (GCM) 10K type strain sequencing project: providing services to taxonomists for standard genome sequencing and annotation.</title>
        <authorList>
            <consortium name="The Broad Institute Genomics Platform"/>
            <consortium name="The Broad Institute Genome Sequencing Center for Infectious Disease"/>
            <person name="Wu L."/>
            <person name="Ma J."/>
        </authorList>
    </citation>
    <scope>NUCLEOTIDE SEQUENCE [LARGE SCALE GENOMIC DNA]</scope>
    <source>
        <strain evidence="4">CCUG 43114</strain>
    </source>
</reference>
<dbReference type="InterPro" id="IPR019692">
    <property type="entry name" value="CFP-6_PH"/>
</dbReference>
<feature type="transmembrane region" description="Helical" evidence="1">
    <location>
        <begin position="56"/>
        <end position="78"/>
    </location>
</feature>
<evidence type="ECO:0000259" key="2">
    <source>
        <dbReference type="Pfam" id="PF10756"/>
    </source>
</evidence>
<dbReference type="RefSeq" id="WP_340268948.1">
    <property type="nucleotide sequence ID" value="NZ_JBBEOG010000003.1"/>
</dbReference>
<evidence type="ECO:0000256" key="1">
    <source>
        <dbReference type="SAM" id="Phobius"/>
    </source>
</evidence>
<name>A0ABW0GIH0_9MICO</name>
<evidence type="ECO:0000313" key="3">
    <source>
        <dbReference type="EMBL" id="MFC5379720.1"/>
    </source>
</evidence>
<dbReference type="EMBL" id="JBHSLD010000004">
    <property type="protein sequence ID" value="MFC5379720.1"/>
    <property type="molecule type" value="Genomic_DNA"/>
</dbReference>
<protein>
    <submittedName>
        <fullName evidence="3">PH domain-containing protein</fullName>
    </submittedName>
</protein>
<evidence type="ECO:0000313" key="4">
    <source>
        <dbReference type="Proteomes" id="UP001596122"/>
    </source>
</evidence>
<feature type="domain" description="Low molecular weight protein antigen 6 PH" evidence="2">
    <location>
        <begin position="80"/>
        <end position="142"/>
    </location>
</feature>
<gene>
    <name evidence="3" type="ORF">ACFPJ6_02845</name>
</gene>
<dbReference type="Proteomes" id="UP001596122">
    <property type="component" value="Unassembled WGS sequence"/>
</dbReference>
<proteinExistence type="predicted"/>
<keyword evidence="1" id="KW-0812">Transmembrane</keyword>
<keyword evidence="1" id="KW-0472">Membrane</keyword>
<accession>A0ABW0GIH0</accession>
<comment type="caution">
    <text evidence="3">The sequence shown here is derived from an EMBL/GenBank/DDBJ whole genome shotgun (WGS) entry which is preliminary data.</text>
</comment>
<sequence>MSGDGPEQQRQRVHRPLRPRWGRWVPYGVAVAWVVVFGALAAGYPPYPGIGVGDRVGFLTLAAAGAWLLHRFGGVAVLPDEAGVVVRNVLTTRRLEWAEVVGVRFGRDSTFARLDLSDGTTHTVLGIQSADGAHAGHAAVRLATLVELHGHEPRD</sequence>
<dbReference type="Pfam" id="PF10756">
    <property type="entry name" value="bPH_6"/>
    <property type="match status" value="1"/>
</dbReference>
<organism evidence="3 4">
    <name type="scientific">Aquipuribacter nitratireducens</name>
    <dbReference type="NCBI Taxonomy" id="650104"/>
    <lineage>
        <taxon>Bacteria</taxon>
        <taxon>Bacillati</taxon>
        <taxon>Actinomycetota</taxon>
        <taxon>Actinomycetes</taxon>
        <taxon>Micrococcales</taxon>
        <taxon>Intrasporangiaceae</taxon>
        <taxon>Aquipuribacter</taxon>
    </lineage>
</organism>